<protein>
    <recommendedName>
        <fullName evidence="1">Inosine monophosphate cyclohydrolase-like domain-containing protein</fullName>
    </recommendedName>
</protein>
<dbReference type="GO" id="GO:0006188">
    <property type="term" value="P:IMP biosynthetic process"/>
    <property type="evidence" value="ECO:0007669"/>
    <property type="project" value="InterPro"/>
</dbReference>
<dbReference type="EMBL" id="VKAC01000007">
    <property type="protein sequence ID" value="TXR55828.1"/>
    <property type="molecule type" value="Genomic_DNA"/>
</dbReference>
<dbReference type="Gene3D" id="3.60.20.20">
    <property type="entry name" value="Inosine monophosphate cyclohydrolase-like"/>
    <property type="match status" value="1"/>
</dbReference>
<dbReference type="InterPro" id="IPR020600">
    <property type="entry name" value="IMP_cyclohydrolase-like"/>
</dbReference>
<reference evidence="2 3" key="1">
    <citation type="submission" date="2019-07" db="EMBL/GenBank/DDBJ databases">
        <title>Quadrisphaera sp. strain DD2A genome sequencing and assembly.</title>
        <authorList>
            <person name="Kim I."/>
        </authorList>
    </citation>
    <scope>NUCLEOTIDE SEQUENCE [LARGE SCALE GENOMIC DNA]</scope>
    <source>
        <strain evidence="2 3">DD2A</strain>
    </source>
</reference>
<gene>
    <name evidence="2" type="ORF">FMM08_13530</name>
</gene>
<dbReference type="Pfam" id="PF07826">
    <property type="entry name" value="IMP_cyclohyd"/>
    <property type="match status" value="1"/>
</dbReference>
<feature type="domain" description="Inosine monophosphate cyclohydrolase-like" evidence="1">
    <location>
        <begin position="53"/>
        <end position="252"/>
    </location>
</feature>
<organism evidence="2 3">
    <name type="scientific">Quadrisphaera setariae</name>
    <dbReference type="NCBI Taxonomy" id="2593304"/>
    <lineage>
        <taxon>Bacteria</taxon>
        <taxon>Bacillati</taxon>
        <taxon>Actinomycetota</taxon>
        <taxon>Actinomycetes</taxon>
        <taxon>Kineosporiales</taxon>
        <taxon>Kineosporiaceae</taxon>
        <taxon>Quadrisphaera</taxon>
    </lineage>
</organism>
<evidence type="ECO:0000259" key="1">
    <source>
        <dbReference type="Pfam" id="PF07826"/>
    </source>
</evidence>
<dbReference type="AlphaFoldDB" id="A0A5C8ZF77"/>
<keyword evidence="3" id="KW-1185">Reference proteome</keyword>
<dbReference type="InterPro" id="IPR036795">
    <property type="entry name" value="IMP_cyclohydrolase-like_sf"/>
</dbReference>
<comment type="caution">
    <text evidence="2">The sequence shown here is derived from an EMBL/GenBank/DDBJ whole genome shotgun (WGS) entry which is preliminary data.</text>
</comment>
<dbReference type="OrthoDB" id="2676808at2"/>
<name>A0A5C8ZF77_9ACTN</name>
<dbReference type="SUPFAM" id="SSF75569">
    <property type="entry name" value="Archaeal IMP cyclohydrolase PurO"/>
    <property type="match status" value="1"/>
</dbReference>
<proteinExistence type="predicted"/>
<dbReference type="GO" id="GO:0003937">
    <property type="term" value="F:IMP cyclohydrolase activity"/>
    <property type="evidence" value="ECO:0007669"/>
    <property type="project" value="InterPro"/>
</dbReference>
<dbReference type="Proteomes" id="UP000321234">
    <property type="component" value="Unassembled WGS sequence"/>
</dbReference>
<sequence length="267" mass="27079">MGRADAAGPGVAGQDGAGLRADRHAAAVAWGVVETAAQNALPTVGAVLVARPYPGRGLLLARTADGELGVVYFLTGRSEGSRARALRVLDGGDVAVEDTSAGPHDALRHYVAVARRGSRLVVGNGDQVVPIAEALDAGQPVHVAWAAHSYEPDPPICTSRIWVVCDDDDDADGVLGVAKRSARGGDGTDRLLWSVGALGAGTAVVMTTYDGGVQDVRSTAAPVDAAAPAASLADLLDGVWEALDPALRVAALAVPLRRAGAAPLLRA</sequence>
<accession>A0A5C8ZF77</accession>
<evidence type="ECO:0000313" key="3">
    <source>
        <dbReference type="Proteomes" id="UP000321234"/>
    </source>
</evidence>
<evidence type="ECO:0000313" key="2">
    <source>
        <dbReference type="EMBL" id="TXR55828.1"/>
    </source>
</evidence>